<comment type="caution">
    <text evidence="2">The sequence shown here is derived from an EMBL/GenBank/DDBJ whole genome shotgun (WGS) entry which is preliminary data.</text>
</comment>
<protein>
    <submittedName>
        <fullName evidence="2">Uncharacterized protein</fullName>
    </submittedName>
</protein>
<evidence type="ECO:0000313" key="3">
    <source>
        <dbReference type="Proteomes" id="UP001148786"/>
    </source>
</evidence>
<gene>
    <name evidence="2" type="ORF">NLJ89_g12358</name>
</gene>
<proteinExistence type="predicted"/>
<reference evidence="2" key="1">
    <citation type="submission" date="2022-07" db="EMBL/GenBank/DDBJ databases">
        <title>Genome Sequence of Agrocybe chaxingu.</title>
        <authorList>
            <person name="Buettner E."/>
        </authorList>
    </citation>
    <scope>NUCLEOTIDE SEQUENCE</scope>
    <source>
        <strain evidence="2">MP-N11</strain>
    </source>
</reference>
<feature type="region of interest" description="Disordered" evidence="1">
    <location>
        <begin position="1"/>
        <end position="68"/>
    </location>
</feature>
<evidence type="ECO:0000256" key="1">
    <source>
        <dbReference type="SAM" id="MobiDB-lite"/>
    </source>
</evidence>
<name>A0A9W8MNK1_9AGAR</name>
<dbReference type="AlphaFoldDB" id="A0A9W8MNK1"/>
<dbReference type="EMBL" id="JANKHO010004086">
    <property type="protein sequence ID" value="KAJ3478929.1"/>
    <property type="molecule type" value="Genomic_DNA"/>
</dbReference>
<sequence length="229" mass="25440">MTASPQRARKDPPPPSTKGLKRKRAEAGPVDVDTNSSGNTRPSKRNRNAGSSKSTAPNTVKTAASTSSSCEWFEKAMGQFGSEDLGEVWSRLLEEWRAFEEEEDSFGDNRVLPVKGRPKSVGMWISRARPPTWRPSDPDAKADEEKFKAWWASLQPAWRVVNGRVGKSMNGDWNALRLPGINGIQSIVAALFFWGLSASPKARSRKAWTTAVRECTEVFEQLRRVHSPA</sequence>
<organism evidence="2 3">
    <name type="scientific">Agrocybe chaxingu</name>
    <dbReference type="NCBI Taxonomy" id="84603"/>
    <lineage>
        <taxon>Eukaryota</taxon>
        <taxon>Fungi</taxon>
        <taxon>Dikarya</taxon>
        <taxon>Basidiomycota</taxon>
        <taxon>Agaricomycotina</taxon>
        <taxon>Agaricomycetes</taxon>
        <taxon>Agaricomycetidae</taxon>
        <taxon>Agaricales</taxon>
        <taxon>Agaricineae</taxon>
        <taxon>Strophariaceae</taxon>
        <taxon>Agrocybe</taxon>
    </lineage>
</organism>
<dbReference type="Proteomes" id="UP001148786">
    <property type="component" value="Unassembled WGS sequence"/>
</dbReference>
<evidence type="ECO:0000313" key="2">
    <source>
        <dbReference type="EMBL" id="KAJ3478929.1"/>
    </source>
</evidence>
<dbReference type="OrthoDB" id="2803783at2759"/>
<feature type="compositionally biased region" description="Polar residues" evidence="1">
    <location>
        <begin position="48"/>
        <end position="68"/>
    </location>
</feature>
<keyword evidence="3" id="KW-1185">Reference proteome</keyword>
<accession>A0A9W8MNK1</accession>